<keyword evidence="2" id="KW-1185">Reference proteome</keyword>
<accession>A0ACC2P116</accession>
<evidence type="ECO:0000313" key="1">
    <source>
        <dbReference type="EMBL" id="KAJ8676219.1"/>
    </source>
</evidence>
<gene>
    <name evidence="1" type="ORF">QAD02_012005</name>
</gene>
<dbReference type="Proteomes" id="UP001239111">
    <property type="component" value="Chromosome 2"/>
</dbReference>
<evidence type="ECO:0000313" key="2">
    <source>
        <dbReference type="Proteomes" id="UP001239111"/>
    </source>
</evidence>
<protein>
    <submittedName>
        <fullName evidence="1">Uncharacterized protein</fullName>
    </submittedName>
</protein>
<comment type="caution">
    <text evidence="1">The sequence shown here is derived from an EMBL/GenBank/DDBJ whole genome shotgun (WGS) entry which is preliminary data.</text>
</comment>
<name>A0ACC2P116_9HYME</name>
<reference evidence="1" key="1">
    <citation type="submission" date="2023-04" db="EMBL/GenBank/DDBJ databases">
        <title>A chromosome-level genome assembly of the parasitoid wasp Eretmocerus hayati.</title>
        <authorList>
            <person name="Zhong Y."/>
            <person name="Liu S."/>
            <person name="Liu Y."/>
        </authorList>
    </citation>
    <scope>NUCLEOTIDE SEQUENCE</scope>
    <source>
        <strain evidence="1">ZJU_SS_LIU_2023</strain>
    </source>
</reference>
<sequence length="153" mass="16703">MSIGSFVDFNTLDSQAQQLIHEGMQARSNAYSRYSHFKVGSALRCDDGSIQSGCNVESASYPVTMCAERNALCAAVARGKRSFRAISVVAEKIDGRLTTPCGMCRQMLSEFGDFVVYVASPELDRVLVTSTHELLPLGFRSDGFSNTLTNDRS</sequence>
<proteinExistence type="predicted"/>
<organism evidence="1 2">
    <name type="scientific">Eretmocerus hayati</name>
    <dbReference type="NCBI Taxonomy" id="131215"/>
    <lineage>
        <taxon>Eukaryota</taxon>
        <taxon>Metazoa</taxon>
        <taxon>Ecdysozoa</taxon>
        <taxon>Arthropoda</taxon>
        <taxon>Hexapoda</taxon>
        <taxon>Insecta</taxon>
        <taxon>Pterygota</taxon>
        <taxon>Neoptera</taxon>
        <taxon>Endopterygota</taxon>
        <taxon>Hymenoptera</taxon>
        <taxon>Apocrita</taxon>
        <taxon>Proctotrupomorpha</taxon>
        <taxon>Chalcidoidea</taxon>
        <taxon>Aphelinidae</taxon>
        <taxon>Aphelininae</taxon>
        <taxon>Eretmocerus</taxon>
    </lineage>
</organism>
<dbReference type="EMBL" id="CM056742">
    <property type="protein sequence ID" value="KAJ8676219.1"/>
    <property type="molecule type" value="Genomic_DNA"/>
</dbReference>